<feature type="region of interest" description="Disordered" evidence="1">
    <location>
        <begin position="587"/>
        <end position="614"/>
    </location>
</feature>
<dbReference type="Pfam" id="PF09103">
    <property type="entry name" value="BRCA-2_OB1"/>
    <property type="match status" value="1"/>
</dbReference>
<protein>
    <recommendedName>
        <fullName evidence="2">BRCA2 OB1 domain-containing protein</fullName>
    </recommendedName>
</protein>
<feature type="region of interest" description="Disordered" evidence="1">
    <location>
        <begin position="783"/>
        <end position="802"/>
    </location>
</feature>
<evidence type="ECO:0000259" key="2">
    <source>
        <dbReference type="Pfam" id="PF09103"/>
    </source>
</evidence>
<name>A0A1D1ZMZ6_AUXPR</name>
<dbReference type="GO" id="GO:0006355">
    <property type="term" value="P:regulation of DNA-templated transcription"/>
    <property type="evidence" value="ECO:0007669"/>
    <property type="project" value="TreeGrafter"/>
</dbReference>
<dbReference type="SUPFAM" id="SSF50249">
    <property type="entry name" value="Nucleic acid-binding proteins"/>
    <property type="match status" value="2"/>
</dbReference>
<dbReference type="InterPro" id="IPR012340">
    <property type="entry name" value="NA-bd_OB-fold"/>
</dbReference>
<accession>A0A1D1ZMZ6</accession>
<dbReference type="Gene3D" id="2.40.50.140">
    <property type="entry name" value="Nucleic acid-binding proteins"/>
    <property type="match status" value="3"/>
</dbReference>
<feature type="compositionally biased region" description="Basic and acidic residues" evidence="1">
    <location>
        <begin position="111"/>
        <end position="122"/>
    </location>
</feature>
<feature type="domain" description="BRCA2 OB1" evidence="2">
    <location>
        <begin position="876"/>
        <end position="981"/>
    </location>
</feature>
<dbReference type="GO" id="GO:0000724">
    <property type="term" value="P:double-strand break repair via homologous recombination"/>
    <property type="evidence" value="ECO:0007669"/>
    <property type="project" value="InterPro"/>
</dbReference>
<feature type="compositionally biased region" description="Polar residues" evidence="1">
    <location>
        <begin position="277"/>
        <end position="287"/>
    </location>
</feature>
<feature type="compositionally biased region" description="Polar residues" evidence="1">
    <location>
        <begin position="681"/>
        <end position="693"/>
    </location>
</feature>
<dbReference type="PANTHER" id="PTHR11289:SF0">
    <property type="entry name" value="BREAST CANCER TYPE 2 SUSCEPTIBILITY PROTEIN"/>
    <property type="match status" value="1"/>
</dbReference>
<gene>
    <name evidence="3" type="ORF">g.44754</name>
</gene>
<dbReference type="EMBL" id="GDKF01010260">
    <property type="protein sequence ID" value="JAT68362.1"/>
    <property type="molecule type" value="Transcribed_RNA"/>
</dbReference>
<dbReference type="InterPro" id="IPR015525">
    <property type="entry name" value="BRCA2"/>
</dbReference>
<organism evidence="3">
    <name type="scientific">Auxenochlorella protothecoides</name>
    <name type="common">Green microalga</name>
    <name type="synonym">Chlorella protothecoides</name>
    <dbReference type="NCBI Taxonomy" id="3075"/>
    <lineage>
        <taxon>Eukaryota</taxon>
        <taxon>Viridiplantae</taxon>
        <taxon>Chlorophyta</taxon>
        <taxon>core chlorophytes</taxon>
        <taxon>Trebouxiophyceae</taxon>
        <taxon>Chlorellales</taxon>
        <taxon>Chlorellaceae</taxon>
        <taxon>Auxenochlorella</taxon>
    </lineage>
</organism>
<dbReference type="SUPFAM" id="SSF81872">
    <property type="entry name" value="BRCA2 helical domain"/>
    <property type="match status" value="1"/>
</dbReference>
<feature type="compositionally biased region" description="Low complexity" evidence="1">
    <location>
        <begin position="295"/>
        <end position="308"/>
    </location>
</feature>
<evidence type="ECO:0000313" key="3">
    <source>
        <dbReference type="EMBL" id="JAT68362.1"/>
    </source>
</evidence>
<dbReference type="InterPro" id="IPR036315">
    <property type="entry name" value="BRCA2_hlx_sf"/>
</dbReference>
<proteinExistence type="predicted"/>
<reference evidence="3" key="1">
    <citation type="submission" date="2015-08" db="EMBL/GenBank/DDBJ databases">
        <authorList>
            <person name="Babu N.S."/>
            <person name="Beckwith C.J."/>
            <person name="Beseler K.G."/>
            <person name="Brison A."/>
            <person name="Carone J.V."/>
            <person name="Caskin T.P."/>
            <person name="Diamond M."/>
            <person name="Durham M.E."/>
            <person name="Foxe J.M."/>
            <person name="Go M."/>
            <person name="Henderson B.A."/>
            <person name="Jones I.B."/>
            <person name="McGettigan J.A."/>
            <person name="Micheletti S.J."/>
            <person name="Nasrallah M.E."/>
            <person name="Ortiz D."/>
            <person name="Piller C.R."/>
            <person name="Privatt S.R."/>
            <person name="Schneider S.L."/>
            <person name="Sharp S."/>
            <person name="Smith T.C."/>
            <person name="Stanton J.D."/>
            <person name="Ullery H.E."/>
            <person name="Wilson R.J."/>
            <person name="Serrano M.G."/>
            <person name="Buck G."/>
            <person name="Lee V."/>
            <person name="Wang Y."/>
            <person name="Carvalho R."/>
            <person name="Voegtly L."/>
            <person name="Shi R."/>
            <person name="Duckworth R."/>
            <person name="Johnson A."/>
            <person name="Loviza R."/>
            <person name="Walstead R."/>
            <person name="Shah Z."/>
            <person name="Kiflezghi M."/>
            <person name="Wade K."/>
            <person name="Ball S.L."/>
            <person name="Bradley K.W."/>
            <person name="Asai D.J."/>
            <person name="Bowman C.A."/>
            <person name="Russell D.A."/>
            <person name="Pope W.H."/>
            <person name="Jacobs-Sera D."/>
            <person name="Hendrix R.W."/>
            <person name="Hatfull G.F."/>
        </authorList>
    </citation>
    <scope>NUCLEOTIDE SEQUENCE</scope>
</reference>
<dbReference type="InterPro" id="IPR015187">
    <property type="entry name" value="BRCA2_OB_1"/>
</dbReference>
<feature type="region of interest" description="Disordered" evidence="1">
    <location>
        <begin position="635"/>
        <end position="762"/>
    </location>
</feature>
<sequence>MLARVIELHQVDAGWEMVHLGLQEVGTHKAPLGPITPLHEIMNRVREATLGTVSACEEPSPMCTLLPLPEAALECLASCDPEGLRVGQEEEKTPVHNRGLRSIFLQPESSRPTDESKADAPRVDLMSEDSAARDEPADLSDPLPKSLPAEAEGGLCLFEFPAPVENIAVCSGHSPNSGGHGFEYDVFTQATLTPGPHAWAAGTLADSECLAEEPRRGAAPPLAVAVPAPPSWHAQHRLEAPAAHQAAHGDSALPVVSHCKGVPVPATNAGDPLSVQPEGSHSGSTLGVSAGGGTTRARPASTRASPAPCSAKKARPGGRCLATDLVADLRSLMREGGDEGPPAVAQCRIAPGGTGAACVPPNTSRPCEASASGAGALPEPSQWTQGPDPGALESCLEAAEAAAALERGRAVHPGFTTGLGAAVRVSSANLAAARKLLEEDTPASEQGPTRTSAAAAAAAPVLVAGFSTGAGAPVHVSAGRLEAARWLLDETEGAAPAAADRQGGPIGEGLVEHSPTPGFTTGLGAPVAVTSSRLEAARKLLAEEPPAAKEPCPAPATVAACFSTGLGRPVSVSPSQLAAARKLLTEDPPQAGKTADPAPPAAGPSSPMVGFSTGLGTPVAVSRKRLEAARKLLTDEDGANEGHPASAFPGSSPAGQPDTPSLRVRPPAPGEGPGPGETTPCANTSHQLLSPGSTGLRCGPGPGRARSGGVQPSRLGAGGMTPSTSGPGIKQRKKFQTPRSLGPLVRPRAAPSAPTAGTPDLPRARLHRLGRTLMAQAAEAMAVPPGQAPDAQPPASEPGEALDAAGAQAALLDAGAVAAHASLDWVANALRMVAWKTGRVEAVLGEGAAGRLQTRAMILDALRRRYELEFGRGRCPVLKAVLQHDEPAAQCMVLAVMRATPGDAAVELTDGWYRIWGRLDAPLAALCSSGRIAPGSKLRICGTTLQGAGPGDPLTAAATSSLQLCINGTHRAPDSCRLGRQWHRSTLLPLSLVDPGGGAIPRTLVVVQRVYPPLVWCSLSNGTSLMQTLRAHRATQNAATAHTEKAQTEVAARITAQERERCRTLLAETPAQELGPVQRAYARLQADAGASQGSGEDLSPAQRAALDRLVAERQAQMQAQCEAELGQAETGPEASEVMVTKAVPVQTLLLGEVRHRHRRSGTSGAPTQALCTIWRPGEEMGGVREGSIFSALGLEPRPRRGAANPEARAGLEVQTGRGTRWSLVAHDRTALPPSLEAAAAPRRAWSLACVPRGDAGEVDTAGFCLCVGPVVALGHAAQASQWAFFVDASCPAQSGDHTHPPPWLLAVRLEGAVQGMDWLDPGTHAGAVLELRDVVVGAVDADSRVQQVVADKHSSISPRVPKPDGSACDIQAFVQANLDLIAGLQCRAACLLGEG</sequence>
<feature type="region of interest" description="Disordered" evidence="1">
    <location>
        <begin position="87"/>
        <end position="146"/>
    </location>
</feature>
<feature type="region of interest" description="Disordered" evidence="1">
    <location>
        <begin position="364"/>
        <end position="389"/>
    </location>
</feature>
<dbReference type="PANTHER" id="PTHR11289">
    <property type="entry name" value="BREAST CANCER TYPE 2 SUSCEPTIBILITY PROTEIN BRCA2"/>
    <property type="match status" value="1"/>
</dbReference>
<evidence type="ECO:0000256" key="1">
    <source>
        <dbReference type="SAM" id="MobiDB-lite"/>
    </source>
</evidence>
<feature type="region of interest" description="Disordered" evidence="1">
    <location>
        <begin position="267"/>
        <end position="315"/>
    </location>
</feature>